<dbReference type="SUPFAM" id="SSF52540">
    <property type="entry name" value="P-loop containing nucleoside triphosphate hydrolases"/>
    <property type="match status" value="1"/>
</dbReference>
<dbReference type="InterPro" id="IPR025669">
    <property type="entry name" value="AAA_dom"/>
</dbReference>
<accession>A0A917G665</accession>
<gene>
    <name evidence="2" type="ORF">GCM10007425_17820</name>
</gene>
<dbReference type="PANTHER" id="PTHR13696">
    <property type="entry name" value="P-LOOP CONTAINING NUCLEOSIDE TRIPHOSPHATE HYDROLASE"/>
    <property type="match status" value="1"/>
</dbReference>
<organism evidence="2 3">
    <name type="scientific">Lysinibacillus alkalisoli</name>
    <dbReference type="NCBI Taxonomy" id="1911548"/>
    <lineage>
        <taxon>Bacteria</taxon>
        <taxon>Bacillati</taxon>
        <taxon>Bacillota</taxon>
        <taxon>Bacilli</taxon>
        <taxon>Bacillales</taxon>
        <taxon>Bacillaceae</taxon>
        <taxon>Lysinibacillus</taxon>
    </lineage>
</organism>
<dbReference type="RefSeq" id="WP_188614705.1">
    <property type="nucleotide sequence ID" value="NZ_BMJT01000005.1"/>
</dbReference>
<proteinExistence type="predicted"/>
<reference evidence="2" key="1">
    <citation type="journal article" date="2014" name="Int. J. Syst. Evol. Microbiol.">
        <title>Complete genome sequence of Corynebacterium casei LMG S-19264T (=DSM 44701T), isolated from a smear-ripened cheese.</title>
        <authorList>
            <consortium name="US DOE Joint Genome Institute (JGI-PGF)"/>
            <person name="Walter F."/>
            <person name="Albersmeier A."/>
            <person name="Kalinowski J."/>
            <person name="Ruckert C."/>
        </authorList>
    </citation>
    <scope>NUCLEOTIDE SEQUENCE</scope>
    <source>
        <strain evidence="2">CGMCC 1.15760</strain>
    </source>
</reference>
<name>A0A917G665_9BACI</name>
<dbReference type="Proteomes" id="UP000616608">
    <property type="component" value="Unassembled WGS sequence"/>
</dbReference>
<keyword evidence="3" id="KW-1185">Reference proteome</keyword>
<protein>
    <submittedName>
        <fullName evidence="2">Chromosome partitioning protein ParA</fullName>
    </submittedName>
</protein>
<evidence type="ECO:0000259" key="1">
    <source>
        <dbReference type="Pfam" id="PF13614"/>
    </source>
</evidence>
<reference evidence="2" key="2">
    <citation type="submission" date="2020-09" db="EMBL/GenBank/DDBJ databases">
        <authorList>
            <person name="Sun Q."/>
            <person name="Zhou Y."/>
        </authorList>
    </citation>
    <scope>NUCLEOTIDE SEQUENCE</scope>
    <source>
        <strain evidence="2">CGMCC 1.15760</strain>
    </source>
</reference>
<dbReference type="EMBL" id="BMJT01000005">
    <property type="protein sequence ID" value="GGG23822.1"/>
    <property type="molecule type" value="Genomic_DNA"/>
</dbReference>
<dbReference type="CDD" id="cd02042">
    <property type="entry name" value="ParAB_family"/>
    <property type="match status" value="1"/>
</dbReference>
<evidence type="ECO:0000313" key="2">
    <source>
        <dbReference type="EMBL" id="GGG23822.1"/>
    </source>
</evidence>
<dbReference type="InterPro" id="IPR027417">
    <property type="entry name" value="P-loop_NTPase"/>
</dbReference>
<sequence length="278" mass="32135">MKKNVVSFINMKGGVGKTTLCVNMAYCLATHFNKTVLLIDMDPQFNATQYLVKDEVYMNEILKNNLTVYSIMKNKVEMGDILIGAEEEPETEPETPDLRYNVAKNLDIIAGDLKMLNLEGPTGGLDDRPYRLLNYIEDLDFRNDYDFIFIDCPPTHSIYTTTALNATNYYIMPVKPDFLSTLGLDLFEKMVKQFNKNAPNKVNALGIIFTLVQHYNHPEIHMKRVRDKFKFNTFTNILKQSIRIPENAESRTMIYDIPNERELKKSIIDLSEEFLSKF</sequence>
<feature type="domain" description="AAA" evidence="1">
    <location>
        <begin position="4"/>
        <end position="201"/>
    </location>
</feature>
<comment type="caution">
    <text evidence="2">The sequence shown here is derived from an EMBL/GenBank/DDBJ whole genome shotgun (WGS) entry which is preliminary data.</text>
</comment>
<evidence type="ECO:0000313" key="3">
    <source>
        <dbReference type="Proteomes" id="UP000616608"/>
    </source>
</evidence>
<dbReference type="Gene3D" id="3.40.50.300">
    <property type="entry name" value="P-loop containing nucleotide triphosphate hydrolases"/>
    <property type="match status" value="1"/>
</dbReference>
<dbReference type="Pfam" id="PF13614">
    <property type="entry name" value="AAA_31"/>
    <property type="match status" value="1"/>
</dbReference>
<dbReference type="PANTHER" id="PTHR13696:SF99">
    <property type="entry name" value="COBYRINIC ACID AC-DIAMIDE SYNTHASE"/>
    <property type="match status" value="1"/>
</dbReference>
<dbReference type="InterPro" id="IPR050678">
    <property type="entry name" value="DNA_Partitioning_ATPase"/>
</dbReference>
<dbReference type="AlphaFoldDB" id="A0A917G665"/>